<protein>
    <submittedName>
        <fullName evidence="1">Uncharacterized protein</fullName>
    </submittedName>
</protein>
<dbReference type="AlphaFoldDB" id="A0A377CHF6"/>
<organism evidence="1 2">
    <name type="scientific">Escherichia coli</name>
    <dbReference type="NCBI Taxonomy" id="562"/>
    <lineage>
        <taxon>Bacteria</taxon>
        <taxon>Pseudomonadati</taxon>
        <taxon>Pseudomonadota</taxon>
        <taxon>Gammaproteobacteria</taxon>
        <taxon>Enterobacterales</taxon>
        <taxon>Enterobacteriaceae</taxon>
        <taxon>Escherichia</taxon>
    </lineage>
</organism>
<evidence type="ECO:0000313" key="2">
    <source>
        <dbReference type="Proteomes" id="UP000254255"/>
    </source>
</evidence>
<name>A0A377CHF6_ECOLX</name>
<sequence length="46" mass="4920">MRNVELMQAGEFTVNQITPNKPGYGAGAVELMVSLNAEVFTGVMTC</sequence>
<gene>
    <name evidence="1" type="ORF">NCTC13148_04822</name>
</gene>
<dbReference type="EMBL" id="UGET01000004">
    <property type="protein sequence ID" value="STL92212.1"/>
    <property type="molecule type" value="Genomic_DNA"/>
</dbReference>
<accession>A0A377CHF6</accession>
<proteinExistence type="predicted"/>
<reference evidence="1 2" key="1">
    <citation type="submission" date="2018-06" db="EMBL/GenBank/DDBJ databases">
        <authorList>
            <consortium name="Pathogen Informatics"/>
            <person name="Doyle S."/>
        </authorList>
    </citation>
    <scope>NUCLEOTIDE SEQUENCE [LARGE SCALE GENOMIC DNA]</scope>
    <source>
        <strain evidence="1 2">NCTC13148</strain>
    </source>
</reference>
<evidence type="ECO:0000313" key="1">
    <source>
        <dbReference type="EMBL" id="STL92212.1"/>
    </source>
</evidence>
<dbReference type="Proteomes" id="UP000254255">
    <property type="component" value="Unassembled WGS sequence"/>
</dbReference>